<accession>A0A0C2VHZ9</accession>
<dbReference type="GO" id="GO:0003677">
    <property type="term" value="F:DNA binding"/>
    <property type="evidence" value="ECO:0007669"/>
    <property type="project" value="InterPro"/>
</dbReference>
<dbReference type="Gene3D" id="3.30.1310.10">
    <property type="entry name" value="Nucleoid-associated protein YbaB-like domain"/>
    <property type="match status" value="1"/>
</dbReference>
<sequence>MKVRRAQEALDRVVGRASDRAVEVEVDAKGHLGRLRLTDAALAAGPDLLADRIVQMYTAAVRDARPQVDAALAEVTSDPQMSAITSFVDQVTPAGEAPTPVAPTSEHDPPAWGDSPLLRPAMTSRPRAPFW</sequence>
<dbReference type="SUPFAM" id="SSF82607">
    <property type="entry name" value="YbaB-like"/>
    <property type="match status" value="1"/>
</dbReference>
<dbReference type="Proteomes" id="UP000325576">
    <property type="component" value="Unassembled WGS sequence"/>
</dbReference>
<reference evidence="2 3" key="1">
    <citation type="journal article" date="2017" name="Poromechanics V (2013)">
        <title>Genomic Characterization of the Arsenic-Tolerant Actinobacterium, &lt;i&gt;Rhodococcus erythropolis&lt;/i&gt; S43.</title>
        <authorList>
            <person name="Retamal-Morales G."/>
            <person name="Mehnert M."/>
            <person name="Schwabe R."/>
            <person name="Tischler D."/>
            <person name="Schloemann M."/>
            <person name="Levican G.J."/>
        </authorList>
    </citation>
    <scope>NUCLEOTIDE SEQUENCE [LARGE SCALE GENOMIC DNA]</scope>
    <source>
        <strain evidence="2 3">S43</strain>
    </source>
</reference>
<name>A0A0C2VHZ9_RHOER</name>
<protein>
    <recommendedName>
        <fullName evidence="4">YbaB/EbfC DNA-binding family protein</fullName>
    </recommendedName>
</protein>
<dbReference type="Pfam" id="PF02575">
    <property type="entry name" value="YbaB_DNA_bd"/>
    <property type="match status" value="1"/>
</dbReference>
<dbReference type="AlphaFoldDB" id="A0A0C2VHZ9"/>
<dbReference type="InterPro" id="IPR036894">
    <property type="entry name" value="YbaB-like_sf"/>
</dbReference>
<evidence type="ECO:0008006" key="4">
    <source>
        <dbReference type="Google" id="ProtNLM"/>
    </source>
</evidence>
<comment type="caution">
    <text evidence="2">The sequence shown here is derived from an EMBL/GenBank/DDBJ whole genome shotgun (WGS) entry which is preliminary data.</text>
</comment>
<organism evidence="2 3">
    <name type="scientific">Rhodococcus erythropolis</name>
    <name type="common">Arthrobacter picolinophilus</name>
    <dbReference type="NCBI Taxonomy" id="1833"/>
    <lineage>
        <taxon>Bacteria</taxon>
        <taxon>Bacillati</taxon>
        <taxon>Actinomycetota</taxon>
        <taxon>Actinomycetes</taxon>
        <taxon>Mycobacteriales</taxon>
        <taxon>Nocardiaceae</taxon>
        <taxon>Rhodococcus</taxon>
        <taxon>Rhodococcus erythropolis group</taxon>
    </lineage>
</organism>
<evidence type="ECO:0000256" key="1">
    <source>
        <dbReference type="SAM" id="MobiDB-lite"/>
    </source>
</evidence>
<dbReference type="EMBL" id="MRBO01000395">
    <property type="protein sequence ID" value="KAB2584863.1"/>
    <property type="molecule type" value="Genomic_DNA"/>
</dbReference>
<proteinExistence type="predicted"/>
<feature type="region of interest" description="Disordered" evidence="1">
    <location>
        <begin position="92"/>
        <end position="131"/>
    </location>
</feature>
<dbReference type="InterPro" id="IPR004401">
    <property type="entry name" value="YbaB/EbfC"/>
</dbReference>
<evidence type="ECO:0000313" key="2">
    <source>
        <dbReference type="EMBL" id="KAB2584863.1"/>
    </source>
</evidence>
<evidence type="ECO:0000313" key="3">
    <source>
        <dbReference type="Proteomes" id="UP000325576"/>
    </source>
</evidence>
<gene>
    <name evidence="2" type="ORF">BS297_13315</name>
</gene>